<gene>
    <name evidence="2" type="ORF">OG849_21960</name>
</gene>
<dbReference type="RefSeq" id="WP_326704068.1">
    <property type="nucleotide sequence ID" value="NZ_CP108861.1"/>
</dbReference>
<evidence type="ECO:0000313" key="2">
    <source>
        <dbReference type="EMBL" id="WSB09704.1"/>
    </source>
</evidence>
<organism evidence="2 3">
    <name type="scientific">Streptomyces cyaneofuscatus</name>
    <dbReference type="NCBI Taxonomy" id="66883"/>
    <lineage>
        <taxon>Bacteria</taxon>
        <taxon>Bacillati</taxon>
        <taxon>Actinomycetota</taxon>
        <taxon>Actinomycetes</taxon>
        <taxon>Kitasatosporales</taxon>
        <taxon>Streptomycetaceae</taxon>
        <taxon>Streptomyces</taxon>
    </lineage>
</organism>
<accession>A0ABZ1F0A4</accession>
<sequence length="72" mass="7453">MPENWPEATETPLDGAPELWGLPVLVTVEELPPDVPAPEVPPAEPGGEPPVEPVVVPVPAPVPVEPVPEASV</sequence>
<feature type="region of interest" description="Disordered" evidence="1">
    <location>
        <begin position="33"/>
        <end position="52"/>
    </location>
</feature>
<name>A0ABZ1F0A4_9ACTN</name>
<reference evidence="2 3" key="1">
    <citation type="submission" date="2022-10" db="EMBL/GenBank/DDBJ databases">
        <title>The complete genomes of actinobacterial strains from the NBC collection.</title>
        <authorList>
            <person name="Joergensen T.S."/>
            <person name="Alvarez Arevalo M."/>
            <person name="Sterndorff E.B."/>
            <person name="Faurdal D."/>
            <person name="Vuksanovic O."/>
            <person name="Mourched A.-S."/>
            <person name="Charusanti P."/>
            <person name="Shaw S."/>
            <person name="Blin K."/>
            <person name="Weber T."/>
        </authorList>
    </citation>
    <scope>NUCLEOTIDE SEQUENCE [LARGE SCALE GENOMIC DNA]</scope>
    <source>
        <strain evidence="2 3">NBC 01792</strain>
    </source>
</reference>
<protein>
    <submittedName>
        <fullName evidence="2">Uncharacterized protein</fullName>
    </submittedName>
</protein>
<evidence type="ECO:0000313" key="3">
    <source>
        <dbReference type="Proteomes" id="UP001356428"/>
    </source>
</evidence>
<dbReference type="EMBL" id="CP109083">
    <property type="protein sequence ID" value="WSB09704.1"/>
    <property type="molecule type" value="Genomic_DNA"/>
</dbReference>
<dbReference type="Proteomes" id="UP001356428">
    <property type="component" value="Chromosome"/>
</dbReference>
<keyword evidence="3" id="KW-1185">Reference proteome</keyword>
<proteinExistence type="predicted"/>
<evidence type="ECO:0000256" key="1">
    <source>
        <dbReference type="SAM" id="MobiDB-lite"/>
    </source>
</evidence>